<evidence type="ECO:0000256" key="1">
    <source>
        <dbReference type="ARBA" id="ARBA00006484"/>
    </source>
</evidence>
<dbReference type="PRINTS" id="PR00081">
    <property type="entry name" value="GDHRDH"/>
</dbReference>
<dbReference type="EC" id="1.-.-.-" evidence="3"/>
<dbReference type="PANTHER" id="PTHR24320">
    <property type="entry name" value="RETINOL DEHYDROGENASE"/>
    <property type="match status" value="1"/>
</dbReference>
<evidence type="ECO:0000313" key="3">
    <source>
        <dbReference type="EMBL" id="SAY43964.1"/>
    </source>
</evidence>
<accession>A0A1C3HFY9</accession>
<dbReference type="Pfam" id="PF00106">
    <property type="entry name" value="adh_short"/>
    <property type="match status" value="1"/>
</dbReference>
<keyword evidence="2 3" id="KW-0560">Oxidoreductase</keyword>
<proteinExistence type="inferred from homology"/>
<sequence length="244" mass="26027">MSRIFITGSVDGLGRAAAQTLLDEGHQVILHAREPGRLDAVRDLLDRGAQATIGDLSDVQQIRQLAEQVNRLGRPDAVIHNAGMFTGPQVMPVNVIAPYLLTAMIERPTRIVYLSSSMHFDGVAELNGVDWLGGAAGSYSDSKLFVTALAAAVARLWPDVISSAVDPGWVPTKMGGADAPDDLALGHVTQAWLVTSDEPQALASGGYWYHQQRLEPHAAVYDEAFQTALLAQLARAGGVSLPQV</sequence>
<reference evidence="3" key="1">
    <citation type="submission" date="2016-05" db="EMBL/GenBank/DDBJ databases">
        <authorList>
            <person name="Cock P.J.A."/>
            <person name="Cock P.J.A."/>
        </authorList>
    </citation>
    <scope>NUCLEOTIDE SEQUENCE</scope>
    <source>
        <strain evidence="3">PWN146_assembly</strain>
    </source>
</reference>
<organism evidence="3">
    <name type="scientific">Serratia marcescens</name>
    <dbReference type="NCBI Taxonomy" id="615"/>
    <lineage>
        <taxon>Bacteria</taxon>
        <taxon>Pseudomonadati</taxon>
        <taxon>Pseudomonadota</taxon>
        <taxon>Gammaproteobacteria</taxon>
        <taxon>Enterobacterales</taxon>
        <taxon>Yersiniaceae</taxon>
        <taxon>Serratia</taxon>
    </lineage>
</organism>
<evidence type="ECO:0000256" key="2">
    <source>
        <dbReference type="ARBA" id="ARBA00023002"/>
    </source>
</evidence>
<comment type="similarity">
    <text evidence="1">Belongs to the short-chain dehydrogenases/reductases (SDR) family.</text>
</comment>
<dbReference type="PANTHER" id="PTHR24320:SF274">
    <property type="entry name" value="CHAIN DEHYDROGENASE, PUTATIVE (AFU_ORTHOLOGUE AFUA_4G00440)-RELATED"/>
    <property type="match status" value="1"/>
</dbReference>
<name>A0A1C3HFY9_SERMA</name>
<protein>
    <submittedName>
        <fullName evidence="3">Putative oxidoreductase YciK</fullName>
        <ecNumber evidence="3">1.-.-.-</ecNumber>
    </submittedName>
</protein>
<dbReference type="AlphaFoldDB" id="A0A1C3HFY9"/>
<gene>
    <name evidence="3" type="primary">yciK_2</name>
    <name evidence="3" type="ORF">PWN146_02659</name>
</gene>
<dbReference type="InterPro" id="IPR002347">
    <property type="entry name" value="SDR_fam"/>
</dbReference>
<dbReference type="EMBL" id="LT575490">
    <property type="protein sequence ID" value="SAY43964.1"/>
    <property type="molecule type" value="Genomic_DNA"/>
</dbReference>
<dbReference type="InterPro" id="IPR036291">
    <property type="entry name" value="NAD(P)-bd_dom_sf"/>
</dbReference>
<dbReference type="GO" id="GO:0016491">
    <property type="term" value="F:oxidoreductase activity"/>
    <property type="evidence" value="ECO:0007669"/>
    <property type="project" value="UniProtKB-KW"/>
</dbReference>
<dbReference type="Gene3D" id="3.40.50.720">
    <property type="entry name" value="NAD(P)-binding Rossmann-like Domain"/>
    <property type="match status" value="1"/>
</dbReference>
<dbReference type="SUPFAM" id="SSF51735">
    <property type="entry name" value="NAD(P)-binding Rossmann-fold domains"/>
    <property type="match status" value="1"/>
</dbReference>